<gene>
    <name evidence="2" type="ORF">CVT25_011085</name>
</gene>
<sequence length="86" mass="9135">MSTSAMSYSVFPTASANPSFNLFIPSSSSSSREMHEIYGEFGLVLRPSNKQRANGVSNGSIKSKASMSSSSTGSRSSSLRKWFGGN</sequence>
<dbReference type="Proteomes" id="UP000283269">
    <property type="component" value="Unassembled WGS sequence"/>
</dbReference>
<accession>A0A409WGM1</accession>
<protein>
    <submittedName>
        <fullName evidence="2">Uncharacterized protein</fullName>
    </submittedName>
</protein>
<organism evidence="2 3">
    <name type="scientific">Psilocybe cyanescens</name>
    <dbReference type="NCBI Taxonomy" id="93625"/>
    <lineage>
        <taxon>Eukaryota</taxon>
        <taxon>Fungi</taxon>
        <taxon>Dikarya</taxon>
        <taxon>Basidiomycota</taxon>
        <taxon>Agaricomycotina</taxon>
        <taxon>Agaricomycetes</taxon>
        <taxon>Agaricomycetidae</taxon>
        <taxon>Agaricales</taxon>
        <taxon>Agaricineae</taxon>
        <taxon>Strophariaceae</taxon>
        <taxon>Psilocybe</taxon>
    </lineage>
</organism>
<evidence type="ECO:0000256" key="1">
    <source>
        <dbReference type="SAM" id="MobiDB-lite"/>
    </source>
</evidence>
<name>A0A409WGM1_PSICY</name>
<evidence type="ECO:0000313" key="2">
    <source>
        <dbReference type="EMBL" id="PPQ77649.1"/>
    </source>
</evidence>
<keyword evidence="3" id="KW-1185">Reference proteome</keyword>
<dbReference type="AlphaFoldDB" id="A0A409WGM1"/>
<feature type="region of interest" description="Disordered" evidence="1">
    <location>
        <begin position="52"/>
        <end position="86"/>
    </location>
</feature>
<comment type="caution">
    <text evidence="2">The sequence shown here is derived from an EMBL/GenBank/DDBJ whole genome shotgun (WGS) entry which is preliminary data.</text>
</comment>
<feature type="compositionally biased region" description="Low complexity" evidence="1">
    <location>
        <begin position="57"/>
        <end position="77"/>
    </location>
</feature>
<reference evidence="2 3" key="1">
    <citation type="journal article" date="2018" name="Evol. Lett.">
        <title>Horizontal gene cluster transfer increased hallucinogenic mushroom diversity.</title>
        <authorList>
            <person name="Reynolds H.T."/>
            <person name="Vijayakumar V."/>
            <person name="Gluck-Thaler E."/>
            <person name="Korotkin H.B."/>
            <person name="Matheny P.B."/>
            <person name="Slot J.C."/>
        </authorList>
    </citation>
    <scope>NUCLEOTIDE SEQUENCE [LARGE SCALE GENOMIC DNA]</scope>
    <source>
        <strain evidence="2 3">2631</strain>
    </source>
</reference>
<proteinExistence type="predicted"/>
<dbReference type="EMBL" id="NHYD01003434">
    <property type="protein sequence ID" value="PPQ77649.1"/>
    <property type="molecule type" value="Genomic_DNA"/>
</dbReference>
<dbReference type="InParanoid" id="A0A409WGM1"/>
<evidence type="ECO:0000313" key="3">
    <source>
        <dbReference type="Proteomes" id="UP000283269"/>
    </source>
</evidence>